<dbReference type="Proteomes" id="UP000250235">
    <property type="component" value="Unassembled WGS sequence"/>
</dbReference>
<keyword evidence="3" id="KW-1185">Reference proteome</keyword>
<evidence type="ECO:0000313" key="2">
    <source>
        <dbReference type="EMBL" id="KZV24527.1"/>
    </source>
</evidence>
<name>A0A2Z7AZ33_9LAMI</name>
<protein>
    <submittedName>
        <fullName evidence="2">Uncharacterized protein</fullName>
    </submittedName>
</protein>
<sequence length="365" mass="41127">MNPRIIKMRICGPMDFGVLHVVRRVAESLYSPSSLGSRNEGGDTKTVVDNHRARLRRIAQVEEDLISLECTWYEVNASTLSRHDGQGRNDEDHEGEKSKDEGSSDAVAPSGLGKGKRKALPVVEENSQKCKGKLLFREVPTVEEERNSLMRAPLEERPATAILEALHFPEVLVWSGEALNRQEYDEVLLNRRSMDGVLSHHDQLMKKFKALSRRKDEEKQHNLLELEAIRSRDSVARGGPQFEVRGEDRREALKGEFYEVSRVRKSCADLIGLGANESWAYGAELVGLCAIEIWAYGAEMVELYTNKSWAYGAELVGLYSNGCWAYGTELVGLCQQELVLWCRAGRTLCQRVLVLWCEAGRTLCQ</sequence>
<organism evidence="2 3">
    <name type="scientific">Dorcoceras hygrometricum</name>
    <dbReference type="NCBI Taxonomy" id="472368"/>
    <lineage>
        <taxon>Eukaryota</taxon>
        <taxon>Viridiplantae</taxon>
        <taxon>Streptophyta</taxon>
        <taxon>Embryophyta</taxon>
        <taxon>Tracheophyta</taxon>
        <taxon>Spermatophyta</taxon>
        <taxon>Magnoliopsida</taxon>
        <taxon>eudicotyledons</taxon>
        <taxon>Gunneridae</taxon>
        <taxon>Pentapetalae</taxon>
        <taxon>asterids</taxon>
        <taxon>lamiids</taxon>
        <taxon>Lamiales</taxon>
        <taxon>Gesneriaceae</taxon>
        <taxon>Didymocarpoideae</taxon>
        <taxon>Trichosporeae</taxon>
        <taxon>Loxocarpinae</taxon>
        <taxon>Dorcoceras</taxon>
    </lineage>
</organism>
<feature type="compositionally biased region" description="Basic and acidic residues" evidence="1">
    <location>
        <begin position="81"/>
        <end position="102"/>
    </location>
</feature>
<evidence type="ECO:0000313" key="3">
    <source>
        <dbReference type="Proteomes" id="UP000250235"/>
    </source>
</evidence>
<dbReference type="AlphaFoldDB" id="A0A2Z7AZ33"/>
<feature type="region of interest" description="Disordered" evidence="1">
    <location>
        <begin position="81"/>
        <end position="123"/>
    </location>
</feature>
<dbReference type="EMBL" id="KV012626">
    <property type="protein sequence ID" value="KZV24527.1"/>
    <property type="molecule type" value="Genomic_DNA"/>
</dbReference>
<accession>A0A2Z7AZ33</accession>
<gene>
    <name evidence="2" type="ORF">F511_17935</name>
</gene>
<evidence type="ECO:0000256" key="1">
    <source>
        <dbReference type="SAM" id="MobiDB-lite"/>
    </source>
</evidence>
<proteinExistence type="predicted"/>
<reference evidence="2 3" key="1">
    <citation type="journal article" date="2015" name="Proc. Natl. Acad. Sci. U.S.A.">
        <title>The resurrection genome of Boea hygrometrica: A blueprint for survival of dehydration.</title>
        <authorList>
            <person name="Xiao L."/>
            <person name="Yang G."/>
            <person name="Zhang L."/>
            <person name="Yang X."/>
            <person name="Zhao S."/>
            <person name="Ji Z."/>
            <person name="Zhou Q."/>
            <person name="Hu M."/>
            <person name="Wang Y."/>
            <person name="Chen M."/>
            <person name="Xu Y."/>
            <person name="Jin H."/>
            <person name="Xiao X."/>
            <person name="Hu G."/>
            <person name="Bao F."/>
            <person name="Hu Y."/>
            <person name="Wan P."/>
            <person name="Li L."/>
            <person name="Deng X."/>
            <person name="Kuang T."/>
            <person name="Xiang C."/>
            <person name="Zhu J.K."/>
            <person name="Oliver M.J."/>
            <person name="He Y."/>
        </authorList>
    </citation>
    <scope>NUCLEOTIDE SEQUENCE [LARGE SCALE GENOMIC DNA]</scope>
    <source>
        <strain evidence="3">cv. XS01</strain>
    </source>
</reference>